<dbReference type="InterPro" id="IPR001972">
    <property type="entry name" value="Stomatin_HflK_fam"/>
</dbReference>
<evidence type="ECO:0000259" key="5">
    <source>
        <dbReference type="SMART" id="SM00244"/>
    </source>
</evidence>
<dbReference type="Pfam" id="PF01145">
    <property type="entry name" value="Band_7"/>
    <property type="match status" value="1"/>
</dbReference>
<dbReference type="InterPro" id="IPR036013">
    <property type="entry name" value="Band_7/SPFH_dom_sf"/>
</dbReference>
<evidence type="ECO:0000256" key="3">
    <source>
        <dbReference type="ARBA" id="ARBA00023136"/>
    </source>
</evidence>
<evidence type="ECO:0000313" key="6">
    <source>
        <dbReference type="EMBL" id="KAK0402714.1"/>
    </source>
</evidence>
<dbReference type="SUPFAM" id="SSF117892">
    <property type="entry name" value="Band 7/SPFH domain"/>
    <property type="match status" value="1"/>
</dbReference>
<proteinExistence type="inferred from homology"/>
<organism evidence="6 7">
    <name type="scientific">Steinernema hermaphroditum</name>
    <dbReference type="NCBI Taxonomy" id="289476"/>
    <lineage>
        <taxon>Eukaryota</taxon>
        <taxon>Metazoa</taxon>
        <taxon>Ecdysozoa</taxon>
        <taxon>Nematoda</taxon>
        <taxon>Chromadorea</taxon>
        <taxon>Rhabditida</taxon>
        <taxon>Tylenchina</taxon>
        <taxon>Panagrolaimomorpha</taxon>
        <taxon>Strongyloidoidea</taxon>
        <taxon>Steinernematidae</taxon>
        <taxon>Steinernema</taxon>
    </lineage>
</organism>
<evidence type="ECO:0000256" key="1">
    <source>
        <dbReference type="ARBA" id="ARBA00004370"/>
    </source>
</evidence>
<reference evidence="6" key="1">
    <citation type="submission" date="2023-06" db="EMBL/GenBank/DDBJ databases">
        <title>Genomic analysis of the entomopathogenic nematode Steinernema hermaphroditum.</title>
        <authorList>
            <person name="Schwarz E.M."/>
            <person name="Heppert J.K."/>
            <person name="Baniya A."/>
            <person name="Schwartz H.T."/>
            <person name="Tan C.-H."/>
            <person name="Antoshechkin I."/>
            <person name="Sternberg P.W."/>
            <person name="Goodrich-Blair H."/>
            <person name="Dillman A.R."/>
        </authorList>
    </citation>
    <scope>NUCLEOTIDE SEQUENCE</scope>
    <source>
        <strain evidence="6">PS9179</strain>
        <tissue evidence="6">Whole animal</tissue>
    </source>
</reference>
<comment type="subcellular location">
    <subcellularLocation>
        <location evidence="1">Membrane</location>
    </subcellularLocation>
</comment>
<dbReference type="PROSITE" id="PS01270">
    <property type="entry name" value="BAND_7"/>
    <property type="match status" value="1"/>
</dbReference>
<dbReference type="Proteomes" id="UP001175271">
    <property type="component" value="Unassembled WGS sequence"/>
</dbReference>
<accession>A0AA39HDJ0</accession>
<dbReference type="SMART" id="SM00244">
    <property type="entry name" value="PHB"/>
    <property type="match status" value="1"/>
</dbReference>
<protein>
    <recommendedName>
        <fullName evidence="5">Band 7 domain-containing protein</fullName>
    </recommendedName>
</protein>
<keyword evidence="3" id="KW-0472">Membrane</keyword>
<dbReference type="EMBL" id="JAUCMV010000004">
    <property type="protein sequence ID" value="KAK0402714.1"/>
    <property type="molecule type" value="Genomic_DNA"/>
</dbReference>
<feature type="compositionally biased region" description="Basic and acidic residues" evidence="4">
    <location>
        <begin position="197"/>
        <end position="206"/>
    </location>
</feature>
<name>A0AA39HDJ0_9BILA</name>
<sequence>MDYLPHAFYDNIFGQLKKEDIEPAQDLPGAFGRVARDHYGKRRELRLSVTPNMKTKLCSIELSSVELFRSTPVPFSNLSTKYDRITDIRLSEFSQGESVSFNEALSKISLFLHIASNCSFFTSWKIHNSAVFMKPFFKLLGRSQTFKEVYTPNYGEECEEFMRKQMKSAHLEELSLPYEPWPSDFQEGSSVDSGGESPHENDRLMESDDDGGNVRQIGAPSAARGSSGALSAGPPAGARMGRRFTLNPLIFAKEERDARRQSLAQLKLSYYPSNAHPEAYDAGLGFCGWFLMCLSWILFLTTFPISICFCIKVVQEYERAVIFRLGRLIGGGAKGPGIFFVMPCIESYTKVDLRTVSFNVPPQEILTKDSVTVSVDAVVYYRVCNATVSVANVENAHHSTRLLAQTTLRNMLGMRNLSEILSDRDNIASCMQTLLDEATESWGIKVERVEIKDVRLPIQLQRAMAAEAEATREARAKVIAAEGEQLASKSLREAASIIAQSPAALQLRYLQTLNSVAAEKNSTIIFPLPVELVKHFIG</sequence>
<dbReference type="PANTHER" id="PTHR10264">
    <property type="entry name" value="BAND 7 PROTEIN-RELATED"/>
    <property type="match status" value="1"/>
</dbReference>
<dbReference type="PRINTS" id="PR00721">
    <property type="entry name" value="STOMATIN"/>
</dbReference>
<feature type="domain" description="Band 7" evidence="5">
    <location>
        <begin position="309"/>
        <end position="468"/>
    </location>
</feature>
<comment type="similarity">
    <text evidence="2">Belongs to the band 7/mec-2 family.</text>
</comment>
<dbReference type="AlphaFoldDB" id="A0AA39HDJ0"/>
<evidence type="ECO:0000256" key="2">
    <source>
        <dbReference type="ARBA" id="ARBA00008164"/>
    </source>
</evidence>
<dbReference type="InterPro" id="IPR018080">
    <property type="entry name" value="Band_7/stomatin-like_CS"/>
</dbReference>
<dbReference type="InterPro" id="IPR001107">
    <property type="entry name" value="Band_7"/>
</dbReference>
<dbReference type="GO" id="GO:0005886">
    <property type="term" value="C:plasma membrane"/>
    <property type="evidence" value="ECO:0007669"/>
    <property type="project" value="InterPro"/>
</dbReference>
<feature type="compositionally biased region" description="Low complexity" evidence="4">
    <location>
        <begin position="218"/>
        <end position="236"/>
    </location>
</feature>
<comment type="caution">
    <text evidence="6">The sequence shown here is derived from an EMBL/GenBank/DDBJ whole genome shotgun (WGS) entry which is preliminary data.</text>
</comment>
<evidence type="ECO:0000256" key="4">
    <source>
        <dbReference type="SAM" id="MobiDB-lite"/>
    </source>
</evidence>
<dbReference type="Gene3D" id="3.30.479.30">
    <property type="entry name" value="Band 7 domain"/>
    <property type="match status" value="1"/>
</dbReference>
<evidence type="ECO:0000313" key="7">
    <source>
        <dbReference type="Proteomes" id="UP001175271"/>
    </source>
</evidence>
<dbReference type="Gene3D" id="6.10.250.2090">
    <property type="match status" value="1"/>
</dbReference>
<keyword evidence="7" id="KW-1185">Reference proteome</keyword>
<dbReference type="PANTHER" id="PTHR10264:SF127">
    <property type="entry name" value="PODOCIN"/>
    <property type="match status" value="1"/>
</dbReference>
<dbReference type="InterPro" id="IPR043202">
    <property type="entry name" value="Band-7_stomatin-like"/>
</dbReference>
<feature type="region of interest" description="Disordered" evidence="4">
    <location>
        <begin position="185"/>
        <end position="236"/>
    </location>
</feature>
<dbReference type="FunFam" id="3.30.479.30:FF:000026">
    <property type="entry name" value="Uncharacterized protein"/>
    <property type="match status" value="1"/>
</dbReference>
<gene>
    <name evidence="6" type="ORF">QR680_016490</name>
</gene>